<evidence type="ECO:0000256" key="6">
    <source>
        <dbReference type="ARBA" id="ARBA00023136"/>
    </source>
</evidence>
<dbReference type="InterPro" id="IPR036259">
    <property type="entry name" value="MFS_trans_sf"/>
</dbReference>
<keyword evidence="5 7" id="KW-1133">Transmembrane helix</keyword>
<evidence type="ECO:0000256" key="4">
    <source>
        <dbReference type="ARBA" id="ARBA00022692"/>
    </source>
</evidence>
<protein>
    <submittedName>
        <fullName evidence="9">DHA2 family efflux MFS transporter permease subunit</fullName>
    </submittedName>
</protein>
<feature type="transmembrane region" description="Helical" evidence="7">
    <location>
        <begin position="178"/>
        <end position="197"/>
    </location>
</feature>
<dbReference type="InterPro" id="IPR004638">
    <property type="entry name" value="EmrB-like"/>
</dbReference>
<keyword evidence="4 7" id="KW-0812">Transmembrane</keyword>
<evidence type="ECO:0000256" key="5">
    <source>
        <dbReference type="ARBA" id="ARBA00022989"/>
    </source>
</evidence>
<feature type="transmembrane region" description="Helical" evidence="7">
    <location>
        <begin position="374"/>
        <end position="398"/>
    </location>
</feature>
<feature type="transmembrane region" description="Helical" evidence="7">
    <location>
        <begin position="209"/>
        <end position="231"/>
    </location>
</feature>
<evidence type="ECO:0000256" key="1">
    <source>
        <dbReference type="ARBA" id="ARBA00004651"/>
    </source>
</evidence>
<feature type="transmembrane region" description="Helical" evidence="7">
    <location>
        <begin position="59"/>
        <end position="79"/>
    </location>
</feature>
<evidence type="ECO:0000256" key="2">
    <source>
        <dbReference type="ARBA" id="ARBA00022448"/>
    </source>
</evidence>
<keyword evidence="3" id="KW-1003">Cell membrane</keyword>
<accession>A0ABT9CVL0</accession>
<feature type="transmembrane region" description="Helical" evidence="7">
    <location>
        <begin position="283"/>
        <end position="304"/>
    </location>
</feature>
<feature type="transmembrane region" description="Helical" evidence="7">
    <location>
        <begin position="345"/>
        <end position="362"/>
    </location>
</feature>
<feature type="transmembrane region" description="Helical" evidence="7">
    <location>
        <begin position="25"/>
        <end position="47"/>
    </location>
</feature>
<feature type="transmembrane region" description="Helical" evidence="7">
    <location>
        <begin position="410"/>
        <end position="434"/>
    </location>
</feature>
<reference evidence="9 10" key="1">
    <citation type="submission" date="2023-07" db="EMBL/GenBank/DDBJ databases">
        <title>Identification of four novel Pseudomonas species associated with bacterial leaf spot of cucurbits.</title>
        <authorList>
            <person name="Fullem K.R."/>
        </authorList>
    </citation>
    <scope>NUCLEOTIDE SEQUENCE [LARGE SCALE GENOMIC DNA]</scope>
    <source>
        <strain evidence="9 10">KFB 138</strain>
    </source>
</reference>
<comment type="subcellular location">
    <subcellularLocation>
        <location evidence="1">Cell membrane</location>
        <topology evidence="1">Multi-pass membrane protein</topology>
    </subcellularLocation>
</comment>
<dbReference type="Gene3D" id="1.20.1250.20">
    <property type="entry name" value="MFS general substrate transporter like domains"/>
    <property type="match status" value="1"/>
</dbReference>
<evidence type="ECO:0000256" key="7">
    <source>
        <dbReference type="SAM" id="Phobius"/>
    </source>
</evidence>
<keyword evidence="10" id="KW-1185">Reference proteome</keyword>
<feature type="transmembrane region" description="Helical" evidence="7">
    <location>
        <begin position="454"/>
        <end position="475"/>
    </location>
</feature>
<dbReference type="InterPro" id="IPR011701">
    <property type="entry name" value="MFS"/>
</dbReference>
<dbReference type="Pfam" id="PF07690">
    <property type="entry name" value="MFS_1"/>
    <property type="match status" value="1"/>
</dbReference>
<evidence type="ECO:0000259" key="8">
    <source>
        <dbReference type="PROSITE" id="PS50850"/>
    </source>
</evidence>
<evidence type="ECO:0000313" key="10">
    <source>
        <dbReference type="Proteomes" id="UP001223016"/>
    </source>
</evidence>
<dbReference type="PRINTS" id="PR01036">
    <property type="entry name" value="TCRTETB"/>
</dbReference>
<dbReference type="SUPFAM" id="SSF103473">
    <property type="entry name" value="MFS general substrate transporter"/>
    <property type="match status" value="1"/>
</dbReference>
<dbReference type="PANTHER" id="PTHR42718">
    <property type="entry name" value="MAJOR FACILITATOR SUPERFAMILY MULTIDRUG TRANSPORTER MFSC"/>
    <property type="match status" value="1"/>
</dbReference>
<comment type="caution">
    <text evidence="9">The sequence shown here is derived from an EMBL/GenBank/DDBJ whole genome shotgun (WGS) entry which is preliminary data.</text>
</comment>
<dbReference type="Gene3D" id="1.20.1720.10">
    <property type="entry name" value="Multidrug resistance protein D"/>
    <property type="match status" value="1"/>
</dbReference>
<gene>
    <name evidence="9" type="ORF">Q6A51_13785</name>
</gene>
<proteinExistence type="predicted"/>
<dbReference type="PANTHER" id="PTHR42718:SF46">
    <property type="entry name" value="BLR6921 PROTEIN"/>
    <property type="match status" value="1"/>
</dbReference>
<evidence type="ECO:0000313" key="9">
    <source>
        <dbReference type="EMBL" id="MDO7927860.1"/>
    </source>
</evidence>
<dbReference type="EMBL" id="JAUQOO010000009">
    <property type="protein sequence ID" value="MDO7927860.1"/>
    <property type="molecule type" value="Genomic_DNA"/>
</dbReference>
<feature type="transmembrane region" description="Helical" evidence="7">
    <location>
        <begin position="116"/>
        <end position="138"/>
    </location>
</feature>
<dbReference type="CDD" id="cd17321">
    <property type="entry name" value="MFS_MMR_MDR_like"/>
    <property type="match status" value="1"/>
</dbReference>
<feature type="transmembrane region" description="Helical" evidence="7">
    <location>
        <begin position="150"/>
        <end position="172"/>
    </location>
</feature>
<feature type="transmembrane region" description="Helical" evidence="7">
    <location>
        <begin position="91"/>
        <end position="110"/>
    </location>
</feature>
<dbReference type="NCBIfam" id="TIGR00711">
    <property type="entry name" value="efflux_EmrB"/>
    <property type="match status" value="1"/>
</dbReference>
<dbReference type="RefSeq" id="WP_304575018.1">
    <property type="nucleotide sequence ID" value="NZ_JAUQOO010000009.1"/>
</dbReference>
<dbReference type="InterPro" id="IPR020846">
    <property type="entry name" value="MFS_dom"/>
</dbReference>
<evidence type="ECO:0000256" key="3">
    <source>
        <dbReference type="ARBA" id="ARBA00022475"/>
    </source>
</evidence>
<keyword evidence="2" id="KW-0813">Transport</keyword>
<feature type="transmembrane region" description="Helical" evidence="7">
    <location>
        <begin position="243"/>
        <end position="262"/>
    </location>
</feature>
<keyword evidence="6 7" id="KW-0472">Membrane</keyword>
<dbReference type="Proteomes" id="UP001223016">
    <property type="component" value="Unassembled WGS sequence"/>
</dbReference>
<name>A0ABT9CVL0_9PSED</name>
<feature type="domain" description="Major facilitator superfamily (MFS) profile" evidence="8">
    <location>
        <begin position="25"/>
        <end position="477"/>
    </location>
</feature>
<feature type="transmembrane region" description="Helical" evidence="7">
    <location>
        <begin position="316"/>
        <end position="333"/>
    </location>
</feature>
<dbReference type="PROSITE" id="PS50850">
    <property type="entry name" value="MFS"/>
    <property type="match status" value="1"/>
</dbReference>
<sequence>MSTLNTSPLDSPQEQVAFHEKRWQALTVICLATLMIVLDTTIVNVALPSIKLDLGFDDASLAWVINVYLLTFGGFLLLGGRLGDLYGQRAVFIWGTSLFTIASLACGIATTQETLIAARAFQGFGGALLTATALSLIIRLFTDPTERAKAIAAYSFVCTGGGSIGVLLGGVLTNLYEWYSIFLINLPTGVLVLALSRRLLPHAEATEKGALDIAGAITIIAALMLAVYAIMNGNHIGWRSTSTLSQLATSALLFILFIVIELRTKAPLIPVRLFRSRNLTTSNFIGVLWATSMFAWFFLCALYLQQVLDYSPLEVGLAFLPANLVMALCSLLLSSRLIIRYGVKLPLVLGLALAAAGLFLLAKAPAAGNFLLDILPGMLLIGVGAGMGFNPILVVAMGDAKPGEEGIASGIVNTSFMLGGAVGLAIISSLASYYNERLAEAGYTALEALSGGYGAAFLLGGLLSLLASVTGAVFLRK</sequence>
<organism evidence="9 10">
    <name type="scientific">Pseudomonas serbiensis</name>
    <dbReference type="NCBI Taxonomy" id="3064350"/>
    <lineage>
        <taxon>Bacteria</taxon>
        <taxon>Pseudomonadati</taxon>
        <taxon>Pseudomonadota</taxon>
        <taxon>Gammaproteobacteria</taxon>
        <taxon>Pseudomonadales</taxon>
        <taxon>Pseudomonadaceae</taxon>
        <taxon>Pseudomonas</taxon>
    </lineage>
</organism>